<dbReference type="AlphaFoldDB" id="A0A0C2MN45"/>
<sequence length="331" mass="38831">MDGNKNVFLDEIMEEVVNYFDLIDVQACSANAEPYKIDNMLSHIKYLLNYDFGCHFQDLEGFLKDHFKDQIGKWFFNSYCKQYFDEWVDKELLAELVDKKQCIMDENLDFLTLKEFRGYMKKKPSIEGKFSKMIISAQCNIDRLIVEYNQALSSYKSEKILMKVNLITMTDKIMGYLNSTKKGNYTISYVIGKFEKDPDYKIWTTDRFLIKILQCYFQNNDKAATLSMLNHTKHSILNSAGIKGSSNTLVYIFGFLVLISIPVTVIYKLQVLTGCKCFLNSRLLLRILKYSLSIRKAENEILISFYSYVYTFNFIRGQFFKMKIRVTDSEK</sequence>
<gene>
    <name evidence="2" type="ORF">RF11_09574</name>
</gene>
<feature type="transmembrane region" description="Helical" evidence="1">
    <location>
        <begin position="248"/>
        <end position="267"/>
    </location>
</feature>
<keyword evidence="1" id="KW-0812">Transmembrane</keyword>
<protein>
    <submittedName>
        <fullName evidence="2">Uncharacterized protein</fullName>
    </submittedName>
</protein>
<accession>A0A0C2MN45</accession>
<keyword evidence="1" id="KW-0472">Membrane</keyword>
<comment type="caution">
    <text evidence="2">The sequence shown here is derived from an EMBL/GenBank/DDBJ whole genome shotgun (WGS) entry which is preliminary data.</text>
</comment>
<name>A0A0C2MN45_THEKT</name>
<keyword evidence="1" id="KW-1133">Transmembrane helix</keyword>
<evidence type="ECO:0000313" key="2">
    <source>
        <dbReference type="EMBL" id="KII68616.1"/>
    </source>
</evidence>
<keyword evidence="3" id="KW-1185">Reference proteome</keyword>
<proteinExistence type="predicted"/>
<dbReference type="EMBL" id="JWZT01002761">
    <property type="protein sequence ID" value="KII68616.1"/>
    <property type="molecule type" value="Genomic_DNA"/>
</dbReference>
<reference evidence="2 3" key="1">
    <citation type="journal article" date="2014" name="Genome Biol. Evol.">
        <title>The genome of the myxosporean Thelohanellus kitauei shows adaptations to nutrient acquisition within its fish host.</title>
        <authorList>
            <person name="Yang Y."/>
            <person name="Xiong J."/>
            <person name="Zhou Z."/>
            <person name="Huo F."/>
            <person name="Miao W."/>
            <person name="Ran C."/>
            <person name="Liu Y."/>
            <person name="Zhang J."/>
            <person name="Feng J."/>
            <person name="Wang M."/>
            <person name="Wang M."/>
            <person name="Wang L."/>
            <person name="Yao B."/>
        </authorList>
    </citation>
    <scope>NUCLEOTIDE SEQUENCE [LARGE SCALE GENOMIC DNA]</scope>
    <source>
        <strain evidence="2">Wuqing</strain>
    </source>
</reference>
<dbReference type="Proteomes" id="UP000031668">
    <property type="component" value="Unassembled WGS sequence"/>
</dbReference>
<evidence type="ECO:0000256" key="1">
    <source>
        <dbReference type="SAM" id="Phobius"/>
    </source>
</evidence>
<organism evidence="2 3">
    <name type="scientific">Thelohanellus kitauei</name>
    <name type="common">Myxosporean</name>
    <dbReference type="NCBI Taxonomy" id="669202"/>
    <lineage>
        <taxon>Eukaryota</taxon>
        <taxon>Metazoa</taxon>
        <taxon>Cnidaria</taxon>
        <taxon>Myxozoa</taxon>
        <taxon>Myxosporea</taxon>
        <taxon>Bivalvulida</taxon>
        <taxon>Platysporina</taxon>
        <taxon>Myxobolidae</taxon>
        <taxon>Thelohanellus</taxon>
    </lineage>
</organism>
<evidence type="ECO:0000313" key="3">
    <source>
        <dbReference type="Proteomes" id="UP000031668"/>
    </source>
</evidence>